<dbReference type="KEGG" id="rru:Rru_A2877"/>
<dbReference type="CDD" id="cd01562">
    <property type="entry name" value="Thr-dehyd"/>
    <property type="match status" value="1"/>
</dbReference>
<evidence type="ECO:0000256" key="2">
    <source>
        <dbReference type="ARBA" id="ARBA00010869"/>
    </source>
</evidence>
<dbReference type="InterPro" id="IPR050147">
    <property type="entry name" value="Ser/Thr_Dehydratase"/>
</dbReference>
<protein>
    <submittedName>
        <fullName evidence="7">L-threonine ammonia-lyase</fullName>
        <ecNumber evidence="7">4.3.1.19</ecNumber>
    </submittedName>
</protein>
<dbReference type="NCBIfam" id="NF005600">
    <property type="entry name" value="PRK07334.1"/>
    <property type="match status" value="1"/>
</dbReference>
<dbReference type="Pfam" id="PF00291">
    <property type="entry name" value="PALP"/>
    <property type="match status" value="1"/>
</dbReference>
<accession>Q2RQC1</accession>
<dbReference type="FunFam" id="3.40.50.1100:FF:000005">
    <property type="entry name" value="Threonine dehydratase catabolic"/>
    <property type="match status" value="1"/>
</dbReference>
<dbReference type="InterPro" id="IPR005789">
    <property type="entry name" value="Thr_deHydtase_catblc"/>
</dbReference>
<sequence>MSPFPPFPAASAVPAVTLADVEAAARLIAHAVPHTPLLPSRTLSRLTGAEVFIKFENHQFTASFKERGALNRLSALSETERARGVIAMSAGNHAQGVAYHAQRLGIPAVIVMPADTPFVKVKHTRDFGARVVLEGETVAESRLVAERIREEEGLTFVHPYNDPWVIAGQGTVALEMLADQPDLDILVAPIGGGGLLGGMAVAAKAVKPAIEMIGVQVGLYPSAYNALHGLPPCTGGATVAEGIAVKEPGDLTLPLLRALVSRIILVDETAVEEAISLYLSVEKTVAEGAGAASLAALLTEPQRFRGKKVGLVLSGGNIDPRIMASVIMRSLVREGRIAHLSIRIGDKPGQLARVATVIGETGGNIVEVRHERLTSDISVKSTDLRVILETRDHTHLAEILERLAAAGFPANERSFSGPAAGD</sequence>
<evidence type="ECO:0000259" key="6">
    <source>
        <dbReference type="PROSITE" id="PS51671"/>
    </source>
</evidence>
<dbReference type="GO" id="GO:0004794">
    <property type="term" value="F:threonine deaminase activity"/>
    <property type="evidence" value="ECO:0007669"/>
    <property type="project" value="UniProtKB-EC"/>
</dbReference>
<dbReference type="InterPro" id="IPR036052">
    <property type="entry name" value="TrpB-like_PALP_sf"/>
</dbReference>
<gene>
    <name evidence="7" type="ordered locus">Rru_A2877</name>
</gene>
<evidence type="ECO:0000313" key="7">
    <source>
        <dbReference type="EMBL" id="ABC23674.1"/>
    </source>
</evidence>
<dbReference type="Gene3D" id="3.30.70.260">
    <property type="match status" value="1"/>
</dbReference>
<dbReference type="SUPFAM" id="SSF53686">
    <property type="entry name" value="Tryptophan synthase beta subunit-like PLP-dependent enzymes"/>
    <property type="match status" value="1"/>
</dbReference>
<dbReference type="GO" id="GO:0006567">
    <property type="term" value="P:L-threonine catabolic process"/>
    <property type="evidence" value="ECO:0007669"/>
    <property type="project" value="InterPro"/>
</dbReference>
<dbReference type="InterPro" id="IPR001926">
    <property type="entry name" value="TrpB-like_PALP"/>
</dbReference>
<comment type="similarity">
    <text evidence="2">Belongs to the serine/threonine dehydratase family.</text>
</comment>
<dbReference type="AlphaFoldDB" id="Q2RQC1"/>
<dbReference type="RefSeq" id="WP_011390627.1">
    <property type="nucleotide sequence ID" value="NC_007643.1"/>
</dbReference>
<dbReference type="EnsemblBacteria" id="ABC23674">
    <property type="protein sequence ID" value="ABC23674"/>
    <property type="gene ID" value="Rru_A2877"/>
</dbReference>
<keyword evidence="8" id="KW-1185">Reference proteome</keyword>
<dbReference type="PATRIC" id="fig|269796.9.peg.2986"/>
<evidence type="ECO:0000256" key="4">
    <source>
        <dbReference type="ARBA" id="ARBA00023239"/>
    </source>
</evidence>
<dbReference type="SUPFAM" id="SSF55021">
    <property type="entry name" value="ACT-like"/>
    <property type="match status" value="1"/>
</dbReference>
<evidence type="ECO:0000256" key="3">
    <source>
        <dbReference type="ARBA" id="ARBA00022898"/>
    </source>
</evidence>
<dbReference type="InterPro" id="IPR044561">
    <property type="entry name" value="ACT_ThrD-II-like"/>
</dbReference>
<dbReference type="STRING" id="269796.Rru_A2877"/>
<dbReference type="EMBL" id="CP000230">
    <property type="protein sequence ID" value="ABC23674.1"/>
    <property type="molecule type" value="Genomic_DNA"/>
</dbReference>
<dbReference type="InterPro" id="IPR002912">
    <property type="entry name" value="ACT_dom"/>
</dbReference>
<dbReference type="GO" id="GO:0009097">
    <property type="term" value="P:isoleucine biosynthetic process"/>
    <property type="evidence" value="ECO:0007669"/>
    <property type="project" value="TreeGrafter"/>
</dbReference>
<comment type="cofactor">
    <cofactor evidence="1">
        <name>pyridoxal 5'-phosphate</name>
        <dbReference type="ChEBI" id="CHEBI:597326"/>
    </cofactor>
</comment>
<proteinExistence type="inferred from homology"/>
<name>Q2RQC1_RHORT</name>
<organism evidence="7 8">
    <name type="scientific">Rhodospirillum rubrum (strain ATCC 11170 / ATH 1.1.1 / DSM 467 / LMG 4362 / NCIMB 8255 / S1)</name>
    <dbReference type="NCBI Taxonomy" id="269796"/>
    <lineage>
        <taxon>Bacteria</taxon>
        <taxon>Pseudomonadati</taxon>
        <taxon>Pseudomonadota</taxon>
        <taxon>Alphaproteobacteria</taxon>
        <taxon>Rhodospirillales</taxon>
        <taxon>Rhodospirillaceae</taxon>
        <taxon>Rhodospirillum</taxon>
    </lineage>
</organism>
<dbReference type="PANTHER" id="PTHR48078:SF6">
    <property type="entry name" value="L-THREONINE DEHYDRATASE CATABOLIC TDCB"/>
    <property type="match status" value="1"/>
</dbReference>
<dbReference type="Pfam" id="PF01842">
    <property type="entry name" value="ACT"/>
    <property type="match status" value="1"/>
</dbReference>
<comment type="catalytic activity">
    <reaction evidence="5">
        <text>L-serine = pyruvate + NH4(+)</text>
        <dbReference type="Rhea" id="RHEA:19169"/>
        <dbReference type="ChEBI" id="CHEBI:15361"/>
        <dbReference type="ChEBI" id="CHEBI:28938"/>
        <dbReference type="ChEBI" id="CHEBI:33384"/>
        <dbReference type="EC" id="4.3.1.17"/>
    </reaction>
</comment>
<dbReference type="PROSITE" id="PS51671">
    <property type="entry name" value="ACT"/>
    <property type="match status" value="1"/>
</dbReference>
<dbReference type="CDD" id="cd04886">
    <property type="entry name" value="ACT_ThrD-II-like"/>
    <property type="match status" value="1"/>
</dbReference>
<keyword evidence="3" id="KW-0663">Pyridoxal phosphate</keyword>
<evidence type="ECO:0000256" key="5">
    <source>
        <dbReference type="ARBA" id="ARBA00049406"/>
    </source>
</evidence>
<dbReference type="Gene3D" id="3.40.50.1100">
    <property type="match status" value="2"/>
</dbReference>
<dbReference type="NCBIfam" id="TIGR01127">
    <property type="entry name" value="ilvA_1Cterm"/>
    <property type="match status" value="1"/>
</dbReference>
<dbReference type="GO" id="GO:0003941">
    <property type="term" value="F:L-serine ammonia-lyase activity"/>
    <property type="evidence" value="ECO:0007669"/>
    <property type="project" value="UniProtKB-EC"/>
</dbReference>
<dbReference type="PANTHER" id="PTHR48078">
    <property type="entry name" value="THREONINE DEHYDRATASE, MITOCHONDRIAL-RELATED"/>
    <property type="match status" value="1"/>
</dbReference>
<keyword evidence="4 7" id="KW-0456">Lyase</keyword>
<reference evidence="7 8" key="1">
    <citation type="journal article" date="2011" name="Stand. Genomic Sci.">
        <title>Complete genome sequence of Rhodospirillum rubrum type strain (S1).</title>
        <authorList>
            <person name="Munk A.C."/>
            <person name="Copeland A."/>
            <person name="Lucas S."/>
            <person name="Lapidus A."/>
            <person name="Del Rio T.G."/>
            <person name="Barry K."/>
            <person name="Detter J.C."/>
            <person name="Hammon N."/>
            <person name="Israni S."/>
            <person name="Pitluck S."/>
            <person name="Brettin T."/>
            <person name="Bruce D."/>
            <person name="Han C."/>
            <person name="Tapia R."/>
            <person name="Gilna P."/>
            <person name="Schmutz J."/>
            <person name="Larimer F."/>
            <person name="Land M."/>
            <person name="Kyrpides N.C."/>
            <person name="Mavromatis K."/>
            <person name="Richardson P."/>
            <person name="Rohde M."/>
            <person name="Goker M."/>
            <person name="Klenk H.P."/>
            <person name="Zhang Y."/>
            <person name="Roberts G.P."/>
            <person name="Reslewic S."/>
            <person name="Schwartz D.C."/>
        </authorList>
    </citation>
    <scope>NUCLEOTIDE SEQUENCE [LARGE SCALE GENOMIC DNA]</scope>
    <source>
        <strain evidence="8">ATCC 11170 / ATH 1.1.1 / DSM 467 / LMG 4362 / NCIMB 8255 / S1</strain>
    </source>
</reference>
<dbReference type="InterPro" id="IPR045865">
    <property type="entry name" value="ACT-like_dom_sf"/>
</dbReference>
<feature type="domain" description="ACT" evidence="6">
    <location>
        <begin position="339"/>
        <end position="418"/>
    </location>
</feature>
<evidence type="ECO:0000313" key="8">
    <source>
        <dbReference type="Proteomes" id="UP000001929"/>
    </source>
</evidence>
<dbReference type="GO" id="GO:0006565">
    <property type="term" value="P:L-serine catabolic process"/>
    <property type="evidence" value="ECO:0007669"/>
    <property type="project" value="TreeGrafter"/>
</dbReference>
<dbReference type="eggNOG" id="COG1171">
    <property type="taxonomic scope" value="Bacteria"/>
</dbReference>
<evidence type="ECO:0000256" key="1">
    <source>
        <dbReference type="ARBA" id="ARBA00001933"/>
    </source>
</evidence>
<dbReference type="EC" id="4.3.1.19" evidence="7"/>
<dbReference type="HOGENOM" id="CLU_021152_4_1_5"/>
<dbReference type="Proteomes" id="UP000001929">
    <property type="component" value="Chromosome"/>
</dbReference>
<dbReference type="PhylomeDB" id="Q2RQC1"/>